<evidence type="ECO:0000256" key="2">
    <source>
        <dbReference type="ARBA" id="ARBA00006676"/>
    </source>
</evidence>
<dbReference type="EMBL" id="FNDX01000010">
    <property type="protein sequence ID" value="SDI99150.1"/>
    <property type="molecule type" value="Genomic_DNA"/>
</dbReference>
<organism evidence="7 8">
    <name type="scientific">Paenibacillus typhae</name>
    <dbReference type="NCBI Taxonomy" id="1174501"/>
    <lineage>
        <taxon>Bacteria</taxon>
        <taxon>Bacillati</taxon>
        <taxon>Bacillota</taxon>
        <taxon>Bacilli</taxon>
        <taxon>Bacillales</taxon>
        <taxon>Paenibacillaceae</taxon>
        <taxon>Paenibacillus</taxon>
    </lineage>
</organism>
<comment type="similarity">
    <text evidence="2">Belongs to the metallo-dependent hydrolases superfamily. Adenosine and AMP deaminases family.</text>
</comment>
<dbReference type="InterPro" id="IPR032466">
    <property type="entry name" value="Metal_Hydrolase"/>
</dbReference>
<dbReference type="GO" id="GO:0046872">
    <property type="term" value="F:metal ion binding"/>
    <property type="evidence" value="ECO:0007669"/>
    <property type="project" value="UniProtKB-KW"/>
</dbReference>
<reference evidence="8" key="1">
    <citation type="submission" date="2016-10" db="EMBL/GenBank/DDBJ databases">
        <authorList>
            <person name="Varghese N."/>
            <person name="Submissions S."/>
        </authorList>
    </citation>
    <scope>NUCLEOTIDE SEQUENCE [LARGE SCALE GENOMIC DNA]</scope>
    <source>
        <strain evidence="8">CGMCC 1.11012</strain>
    </source>
</reference>
<dbReference type="PANTHER" id="PTHR43114:SF6">
    <property type="entry name" value="ADENINE DEAMINASE"/>
    <property type="match status" value="1"/>
</dbReference>
<dbReference type="SUPFAM" id="SSF51556">
    <property type="entry name" value="Metallo-dependent hydrolases"/>
    <property type="match status" value="1"/>
</dbReference>
<evidence type="ECO:0000256" key="5">
    <source>
        <dbReference type="ARBA" id="ARBA00022833"/>
    </source>
</evidence>
<dbReference type="Pfam" id="PF00962">
    <property type="entry name" value="A_deaminase"/>
    <property type="match status" value="1"/>
</dbReference>
<dbReference type="InterPro" id="IPR006330">
    <property type="entry name" value="Ado/ade_deaminase"/>
</dbReference>
<accession>A0A1G8Q4Z3</accession>
<proteinExistence type="inferred from homology"/>
<keyword evidence="4" id="KW-0378">Hydrolase</keyword>
<keyword evidence="5" id="KW-0862">Zinc</keyword>
<dbReference type="Proteomes" id="UP000199050">
    <property type="component" value="Unassembled WGS sequence"/>
</dbReference>
<dbReference type="AlphaFoldDB" id="A0A1G8Q4Z3"/>
<evidence type="ECO:0000256" key="4">
    <source>
        <dbReference type="ARBA" id="ARBA00022801"/>
    </source>
</evidence>
<evidence type="ECO:0000313" key="8">
    <source>
        <dbReference type="Proteomes" id="UP000199050"/>
    </source>
</evidence>
<dbReference type="GO" id="GO:0019239">
    <property type="term" value="F:deaminase activity"/>
    <property type="evidence" value="ECO:0007669"/>
    <property type="project" value="InterPro"/>
</dbReference>
<evidence type="ECO:0000256" key="1">
    <source>
        <dbReference type="ARBA" id="ARBA00001947"/>
    </source>
</evidence>
<dbReference type="OrthoDB" id="9779574at2"/>
<dbReference type="Gene3D" id="3.20.20.140">
    <property type="entry name" value="Metal-dependent hydrolases"/>
    <property type="match status" value="1"/>
</dbReference>
<evidence type="ECO:0000256" key="3">
    <source>
        <dbReference type="ARBA" id="ARBA00022723"/>
    </source>
</evidence>
<sequence>MKQHFIAALENRSLDDLRKVPKSDLHNHAGRGGNLKYIEAWANITIQPHSGTFASLGEMQEWFVRSVKSHCPGMEGYLKRIEAAFVQAADDGIELLALSFGIDEIDSLCGMESFIRIMDSLRQRYAPQTAFLPELALDWACNTDAVRARLDDIFAYQWFRSIDICGPELAQPISNFRSIYRKAKSAGLVLKAHTGEFGTADNVLEAAVELELQEVHHGIAAAASPQIMKWLADHHIRLNVCPTSNVMLGRARDYASHPVRTLYDAGVPVTINTDDLLIFNQSVSEEYLNLYLCGLMSAAELNELRECGLRSG</sequence>
<evidence type="ECO:0000259" key="6">
    <source>
        <dbReference type="Pfam" id="PF00962"/>
    </source>
</evidence>
<dbReference type="PANTHER" id="PTHR43114">
    <property type="entry name" value="ADENINE DEAMINASE"/>
    <property type="match status" value="1"/>
</dbReference>
<name>A0A1G8Q4Z3_9BACL</name>
<evidence type="ECO:0000313" key="7">
    <source>
        <dbReference type="EMBL" id="SDI99150.1"/>
    </source>
</evidence>
<keyword evidence="3" id="KW-0479">Metal-binding</keyword>
<comment type="cofactor">
    <cofactor evidence="1">
        <name>Zn(2+)</name>
        <dbReference type="ChEBI" id="CHEBI:29105"/>
    </cofactor>
</comment>
<dbReference type="RefSeq" id="WP_090714297.1">
    <property type="nucleotide sequence ID" value="NZ_CBCSKY010000008.1"/>
</dbReference>
<dbReference type="InterPro" id="IPR001365">
    <property type="entry name" value="A_deaminase_dom"/>
</dbReference>
<keyword evidence="8" id="KW-1185">Reference proteome</keyword>
<feature type="domain" description="Adenosine deaminase" evidence="6">
    <location>
        <begin position="159"/>
        <end position="303"/>
    </location>
</feature>
<dbReference type="STRING" id="1174501.SAMN05216192_110148"/>
<dbReference type="GO" id="GO:0016814">
    <property type="term" value="F:hydrolase activity, acting on carbon-nitrogen (but not peptide) bonds, in cyclic amidines"/>
    <property type="evidence" value="ECO:0007669"/>
    <property type="project" value="UniProtKB-ARBA"/>
</dbReference>
<gene>
    <name evidence="7" type="ORF">SAMN05216192_110148</name>
</gene>
<protein>
    <submittedName>
        <fullName evidence="7">Adenosine deaminase</fullName>
    </submittedName>
</protein>